<dbReference type="EMBL" id="MT145186">
    <property type="protein sequence ID" value="QJI04506.1"/>
    <property type="molecule type" value="Genomic_DNA"/>
</dbReference>
<keyword evidence="1" id="KW-0175">Coiled coil</keyword>
<evidence type="ECO:0000256" key="1">
    <source>
        <dbReference type="SAM" id="Coils"/>
    </source>
</evidence>
<feature type="coiled-coil region" evidence="1">
    <location>
        <begin position="7"/>
        <end position="34"/>
    </location>
</feature>
<protein>
    <submittedName>
        <fullName evidence="2">Uncharacterized protein</fullName>
    </submittedName>
</protein>
<proteinExistence type="predicted"/>
<reference evidence="2" key="1">
    <citation type="submission" date="2020-03" db="EMBL/GenBank/DDBJ databases">
        <title>The deep terrestrial virosphere.</title>
        <authorList>
            <person name="Holmfeldt K."/>
            <person name="Nilsson E."/>
            <person name="Simone D."/>
            <person name="Lopez-Fernandez M."/>
            <person name="Wu X."/>
            <person name="de Brujin I."/>
            <person name="Lundin D."/>
            <person name="Andersson A."/>
            <person name="Bertilsson S."/>
            <person name="Dopson M."/>
        </authorList>
    </citation>
    <scope>NUCLEOTIDE SEQUENCE</scope>
    <source>
        <strain evidence="2">TM448B10788</strain>
    </source>
</reference>
<organism evidence="2">
    <name type="scientific">viral metagenome</name>
    <dbReference type="NCBI Taxonomy" id="1070528"/>
    <lineage>
        <taxon>unclassified sequences</taxon>
        <taxon>metagenomes</taxon>
        <taxon>organismal metagenomes</taxon>
    </lineage>
</organism>
<accession>A0A6M3Y716</accession>
<gene>
    <name evidence="2" type="ORF">TM448B10788_0009</name>
</gene>
<dbReference type="AlphaFoldDB" id="A0A6M3Y716"/>
<name>A0A6M3Y716_9ZZZZ</name>
<sequence>MTNADLQKMILAELVSIRAQVEELKAEVRQINQDKAWGWGVLKGWDEIDRYMGTKRGRMSRMYGPELKAAGVVHKRKEGPYQTNYAYAIRTLLDVWVALRGQKGLRI</sequence>
<evidence type="ECO:0000313" key="2">
    <source>
        <dbReference type="EMBL" id="QJI04506.1"/>
    </source>
</evidence>